<sequence length="66" mass="7431">VLDRKQLSPKLFLCSNLLTRNNSTVVEDEKKKKHKHSPYAIAVNTPLPSRVAPDAETDEFILEGLN</sequence>
<evidence type="ECO:0000313" key="1">
    <source>
        <dbReference type="EMBL" id="CAG8763374.1"/>
    </source>
</evidence>
<protein>
    <submittedName>
        <fullName evidence="1">7385_t:CDS:1</fullName>
    </submittedName>
</protein>
<keyword evidence="2" id="KW-1185">Reference proteome</keyword>
<dbReference type="EMBL" id="CAJVQC010037260">
    <property type="protein sequence ID" value="CAG8763374.1"/>
    <property type="molecule type" value="Genomic_DNA"/>
</dbReference>
<reference evidence="1" key="1">
    <citation type="submission" date="2021-06" db="EMBL/GenBank/DDBJ databases">
        <authorList>
            <person name="Kallberg Y."/>
            <person name="Tangrot J."/>
            <person name="Rosling A."/>
        </authorList>
    </citation>
    <scope>NUCLEOTIDE SEQUENCE</scope>
    <source>
        <strain evidence="1">MA461A</strain>
    </source>
</reference>
<comment type="caution">
    <text evidence="1">The sequence shown here is derived from an EMBL/GenBank/DDBJ whole genome shotgun (WGS) entry which is preliminary data.</text>
</comment>
<accession>A0ACA9QTS2</accession>
<feature type="non-terminal residue" evidence="1">
    <location>
        <position position="66"/>
    </location>
</feature>
<feature type="non-terminal residue" evidence="1">
    <location>
        <position position="1"/>
    </location>
</feature>
<evidence type="ECO:0000313" key="2">
    <source>
        <dbReference type="Proteomes" id="UP000789920"/>
    </source>
</evidence>
<proteinExistence type="predicted"/>
<organism evidence="1 2">
    <name type="scientific">Racocetra persica</name>
    <dbReference type="NCBI Taxonomy" id="160502"/>
    <lineage>
        <taxon>Eukaryota</taxon>
        <taxon>Fungi</taxon>
        <taxon>Fungi incertae sedis</taxon>
        <taxon>Mucoromycota</taxon>
        <taxon>Glomeromycotina</taxon>
        <taxon>Glomeromycetes</taxon>
        <taxon>Diversisporales</taxon>
        <taxon>Gigasporaceae</taxon>
        <taxon>Racocetra</taxon>
    </lineage>
</organism>
<name>A0ACA9QTS2_9GLOM</name>
<gene>
    <name evidence="1" type="ORF">RPERSI_LOCUS15495</name>
</gene>
<dbReference type="Proteomes" id="UP000789920">
    <property type="component" value="Unassembled WGS sequence"/>
</dbReference>